<accession>A0A166UMW3</accession>
<organism evidence="3 4">
    <name type="scientific">Athelia psychrophila</name>
    <dbReference type="NCBI Taxonomy" id="1759441"/>
    <lineage>
        <taxon>Eukaryota</taxon>
        <taxon>Fungi</taxon>
        <taxon>Dikarya</taxon>
        <taxon>Basidiomycota</taxon>
        <taxon>Agaricomycotina</taxon>
        <taxon>Agaricomycetes</taxon>
        <taxon>Agaricomycetidae</taxon>
        <taxon>Atheliales</taxon>
        <taxon>Atheliaceae</taxon>
        <taxon>Athelia</taxon>
    </lineage>
</organism>
<keyword evidence="4" id="KW-1185">Reference proteome</keyword>
<protein>
    <recommendedName>
        <fullName evidence="2">DUF6830 domain-containing protein</fullName>
    </recommendedName>
</protein>
<reference evidence="3 4" key="1">
    <citation type="journal article" date="2016" name="Mol. Biol. Evol.">
        <title>Comparative Genomics of Early-Diverging Mushroom-Forming Fungi Provides Insights into the Origins of Lignocellulose Decay Capabilities.</title>
        <authorList>
            <person name="Nagy L.G."/>
            <person name="Riley R."/>
            <person name="Tritt A."/>
            <person name="Adam C."/>
            <person name="Daum C."/>
            <person name="Floudas D."/>
            <person name="Sun H."/>
            <person name="Yadav J.S."/>
            <person name="Pangilinan J."/>
            <person name="Larsson K.H."/>
            <person name="Matsuura K."/>
            <person name="Barry K."/>
            <person name="Labutti K."/>
            <person name="Kuo R."/>
            <person name="Ohm R.A."/>
            <person name="Bhattacharya S.S."/>
            <person name="Shirouzu T."/>
            <person name="Yoshinaga Y."/>
            <person name="Martin F.M."/>
            <person name="Grigoriev I.V."/>
            <person name="Hibbett D.S."/>
        </authorList>
    </citation>
    <scope>NUCLEOTIDE SEQUENCE [LARGE SCALE GENOMIC DNA]</scope>
    <source>
        <strain evidence="3 4">CBS 109695</strain>
    </source>
</reference>
<dbReference type="InterPro" id="IPR041078">
    <property type="entry name" value="Plavaka"/>
</dbReference>
<feature type="domain" description="DUF6830" evidence="2">
    <location>
        <begin position="653"/>
        <end position="814"/>
    </location>
</feature>
<dbReference type="Pfam" id="PF18759">
    <property type="entry name" value="Plavaka"/>
    <property type="match status" value="1"/>
</dbReference>
<dbReference type="InterPro" id="IPR049233">
    <property type="entry name" value="DUF6830"/>
</dbReference>
<evidence type="ECO:0000313" key="4">
    <source>
        <dbReference type="Proteomes" id="UP000076532"/>
    </source>
</evidence>
<dbReference type="Proteomes" id="UP000076532">
    <property type="component" value="Unassembled WGS sequence"/>
</dbReference>
<dbReference type="EMBL" id="KV417488">
    <property type="protein sequence ID" value="KZP31847.1"/>
    <property type="molecule type" value="Genomic_DNA"/>
</dbReference>
<proteinExistence type="predicted"/>
<name>A0A166UMW3_9AGAM</name>
<evidence type="ECO:0000256" key="1">
    <source>
        <dbReference type="SAM" id="MobiDB-lite"/>
    </source>
</evidence>
<sequence>MPRITHGLSCPRCGAGPFKKEASLLKHMNHPFSKCASLIHTAPAPEEATPNNPSLQTPLTDYVDPDGWPENYPEDVADPVPIQEEPISASRFEPFPSASKTFGRAQSFMDQFDSDRYASERKNNLYFPWASKGDYALGAWLLRSGLSMQAINEFLALELINSLPISFSSAKDLRACAEELPPGPQWTCQPWPVKYPTKRPINLFYRDSVSCVRSLFGNPLFADHMHYTPFREFKTAEKLVRVYNEWMSANVAWDMQSQVPQGSTVIGTILSSDKTNISVMTGDRMAHPVLISLANISATLRTKSSHHAFILLALLPVPKFLEKRKKARSVMGDRLIHECLDFVLHPLKLAAQVGMMMADPLGQNRYCYTPLAAYMVDTQEAIMLATVAGKTSHLTMADYKKFGDPFPHPPRTASVMLGQRQTFRQSENTSAIVMHDLEVPECHKRHKRRVGKNIEAQDQDTGRGPALISEHRHQKGTRTTAHESRLPSPSFCRTATEQADMELNGRHCKLGKGARPIEDWHDCRQKEMRRKQVLKSIRENGPAIQWSADITEHCHITEVKDPARQGNNQNYEPQIVRALDRTDKLRRFDLATSIREAGVHFGLPSTQLNRPDHDCNDEDEDFDEPHHIGTTNTLLATINPVSSVGGPKRHAVDYFAASNQLKILASDGQTKLPAPPRTFTSGDTSFHLTRDPSFSLDVDKASGIFGLPDLRQALADYWRDAADPRVNVMTSIVGARRTSLPGCNLPFDSIRLWPKIRMQTKTFHDSESVAEPRTVMAAPPSKEWAFGQCDTVLVNNDPSKLWPASGFIGHSAAQLRAILHVRGTDEFLAYVHRFDVVPQSTCVGSSRRMLPRPNSVTGMYVLKRAVHADGRKLGGIIPVSRIRGPVELAPRFGEKADTRLKMDNSMEYSTEFWLNKYAGKEDFWALHCGSNYGTE</sequence>
<evidence type="ECO:0000313" key="3">
    <source>
        <dbReference type="EMBL" id="KZP31847.1"/>
    </source>
</evidence>
<dbReference type="AlphaFoldDB" id="A0A166UMW3"/>
<dbReference type="OrthoDB" id="3232986at2759"/>
<dbReference type="Pfam" id="PF20722">
    <property type="entry name" value="DUF6830"/>
    <property type="match status" value="1"/>
</dbReference>
<evidence type="ECO:0000259" key="2">
    <source>
        <dbReference type="Pfam" id="PF20722"/>
    </source>
</evidence>
<gene>
    <name evidence="3" type="ORF">FIBSPDRAFT_883174</name>
</gene>
<feature type="region of interest" description="Disordered" evidence="1">
    <location>
        <begin position="444"/>
        <end position="489"/>
    </location>
</feature>